<dbReference type="Proteomes" id="UP001642409">
    <property type="component" value="Unassembled WGS sequence"/>
</dbReference>
<name>A0AA86UJW1_9EUKA</name>
<accession>A0AA86UJW1</accession>
<sequence>MILHLQLISTNLYFCDWMFKSRIWKPNINCELNQYLNLDSWSNPAQNINSNSKFLDTRIITISQLVRSDFERASMYKAIDLGSNGSLVNTHFHLNVSLDLIDTLPSLYVSPFGSLLGRFDNISVSGFINISIDLNKIYDIKFSKLIGYIGFGCDSINHHPEYADEFCLRNVSSSLRYYINGVEIIAQTELNGAQINMQNAFDQDINVTINTYDLSNDPNIHHFTYQLTDSVANKIEYITAWFPFPLNFGGNDNNNALNDLYPYPLQISQEKYYETKGMTLTAKGKMTCHMTITYSVIFQIDIF</sequence>
<proteinExistence type="predicted"/>
<keyword evidence="3" id="KW-1185">Reference proteome</keyword>
<gene>
    <name evidence="1" type="ORF">HINF_LOCUS41627</name>
    <name evidence="2" type="ORF">HINF_LOCUS48369</name>
</gene>
<organism evidence="1">
    <name type="scientific">Hexamita inflata</name>
    <dbReference type="NCBI Taxonomy" id="28002"/>
    <lineage>
        <taxon>Eukaryota</taxon>
        <taxon>Metamonada</taxon>
        <taxon>Diplomonadida</taxon>
        <taxon>Hexamitidae</taxon>
        <taxon>Hexamitinae</taxon>
        <taxon>Hexamita</taxon>
    </lineage>
</organism>
<evidence type="ECO:0000313" key="1">
    <source>
        <dbReference type="EMBL" id="CAI9953982.1"/>
    </source>
</evidence>
<reference evidence="2 3" key="2">
    <citation type="submission" date="2024-07" db="EMBL/GenBank/DDBJ databases">
        <authorList>
            <person name="Akdeniz Z."/>
        </authorList>
    </citation>
    <scope>NUCLEOTIDE SEQUENCE [LARGE SCALE GENOMIC DNA]</scope>
</reference>
<comment type="caution">
    <text evidence="1">The sequence shown here is derived from an EMBL/GenBank/DDBJ whole genome shotgun (WGS) entry which is preliminary data.</text>
</comment>
<evidence type="ECO:0000313" key="2">
    <source>
        <dbReference type="EMBL" id="CAL6058646.1"/>
    </source>
</evidence>
<protein>
    <submittedName>
        <fullName evidence="2">Hypothetical_protein</fullName>
    </submittedName>
</protein>
<dbReference type="AlphaFoldDB" id="A0AA86UJW1"/>
<reference evidence="1" key="1">
    <citation type="submission" date="2023-06" db="EMBL/GenBank/DDBJ databases">
        <authorList>
            <person name="Kurt Z."/>
        </authorList>
    </citation>
    <scope>NUCLEOTIDE SEQUENCE</scope>
</reference>
<evidence type="ECO:0000313" key="3">
    <source>
        <dbReference type="Proteomes" id="UP001642409"/>
    </source>
</evidence>
<dbReference type="EMBL" id="CAXDID020000222">
    <property type="protein sequence ID" value="CAL6058646.1"/>
    <property type="molecule type" value="Genomic_DNA"/>
</dbReference>
<dbReference type="EMBL" id="CATOUU010000843">
    <property type="protein sequence ID" value="CAI9953982.1"/>
    <property type="molecule type" value="Genomic_DNA"/>
</dbReference>